<dbReference type="AlphaFoldDB" id="A0A8T8E0B9"/>
<name>A0A8T8E0B9_9EURY</name>
<evidence type="ECO:0000256" key="1">
    <source>
        <dbReference type="SAM" id="Phobius"/>
    </source>
</evidence>
<organism evidence="2 3">
    <name type="scientific">Haloterrigena salifodinae</name>
    <dbReference type="NCBI Taxonomy" id="2675099"/>
    <lineage>
        <taxon>Archaea</taxon>
        <taxon>Methanobacteriati</taxon>
        <taxon>Methanobacteriota</taxon>
        <taxon>Stenosarchaea group</taxon>
        <taxon>Halobacteria</taxon>
        <taxon>Halobacteriales</taxon>
        <taxon>Natrialbaceae</taxon>
        <taxon>Haloterrigena</taxon>
    </lineage>
</organism>
<keyword evidence="1" id="KW-0472">Membrane</keyword>
<dbReference type="GeneID" id="62877593"/>
<keyword evidence="1" id="KW-0812">Transmembrane</keyword>
<dbReference type="Proteomes" id="UP000637819">
    <property type="component" value="Chromosome"/>
</dbReference>
<accession>A0A8T8E0B9</accession>
<sequence length="100" mass="10787">MSLLSLSQQLLYHGYNGTEGWTGFVNEGTWVIFAIVLVPVYIMLVAWFTGEPRDTKTGLLGMGYLVGLTTSMWVGMFVLTVIIGLVFYGGAPEPVAAPGP</sequence>
<dbReference type="KEGG" id="hsal:JMJ58_20675"/>
<proteinExistence type="predicted"/>
<gene>
    <name evidence="2" type="ORF">JMJ58_20675</name>
</gene>
<reference evidence="2 3" key="1">
    <citation type="submission" date="2021-01" db="EMBL/GenBank/DDBJ databases">
        <title>Genome Sequence and Methylation Pattern of Haloterrigena salifodinae BOL5-1, An Extremely Halophilic Archaeon from a Bolivian Salt Mine.</title>
        <authorList>
            <person name="DasSarma P."/>
            <person name="Anton B.P."/>
            <person name="DasSarma S.L."/>
            <person name="von Ehrenheim H.A.L."/>
            <person name="Martinez F.L."/>
            <person name="Guzman D."/>
            <person name="Roberts R.J."/>
            <person name="DasSarma S."/>
        </authorList>
    </citation>
    <scope>NUCLEOTIDE SEQUENCE [LARGE SCALE GENOMIC DNA]</scope>
    <source>
        <strain evidence="2 3">BOL5-1</strain>
    </source>
</reference>
<dbReference type="RefSeq" id="WP_126664717.1">
    <property type="nucleotide sequence ID" value="NZ_CP069188.1"/>
</dbReference>
<protein>
    <submittedName>
        <fullName evidence="2">Uncharacterized protein</fullName>
    </submittedName>
</protein>
<keyword evidence="1" id="KW-1133">Transmembrane helix</keyword>
<dbReference type="OrthoDB" id="197586at2157"/>
<keyword evidence="3" id="KW-1185">Reference proteome</keyword>
<dbReference type="EMBL" id="CP069188">
    <property type="protein sequence ID" value="QRV15284.1"/>
    <property type="molecule type" value="Genomic_DNA"/>
</dbReference>
<evidence type="ECO:0000313" key="2">
    <source>
        <dbReference type="EMBL" id="QRV15284.1"/>
    </source>
</evidence>
<evidence type="ECO:0000313" key="3">
    <source>
        <dbReference type="Proteomes" id="UP000637819"/>
    </source>
</evidence>
<feature type="transmembrane region" description="Helical" evidence="1">
    <location>
        <begin position="30"/>
        <end position="50"/>
    </location>
</feature>
<feature type="transmembrane region" description="Helical" evidence="1">
    <location>
        <begin position="62"/>
        <end position="88"/>
    </location>
</feature>